<organism evidence="8 9">
    <name type="scientific">Nocardioides panaciterrulae</name>
    <dbReference type="NCBI Taxonomy" id="661492"/>
    <lineage>
        <taxon>Bacteria</taxon>
        <taxon>Bacillati</taxon>
        <taxon>Actinomycetota</taxon>
        <taxon>Actinomycetes</taxon>
        <taxon>Propionibacteriales</taxon>
        <taxon>Nocardioidaceae</taxon>
        <taxon>Nocardioides</taxon>
    </lineage>
</organism>
<evidence type="ECO:0000313" key="8">
    <source>
        <dbReference type="EMBL" id="NYD41652.1"/>
    </source>
</evidence>
<feature type="domain" description="L,D-TPase catalytic" evidence="7">
    <location>
        <begin position="144"/>
        <end position="255"/>
    </location>
</feature>
<dbReference type="PROSITE" id="PS52029">
    <property type="entry name" value="LD_TPASE"/>
    <property type="match status" value="1"/>
</dbReference>
<protein>
    <recommendedName>
        <fullName evidence="7">L,D-TPase catalytic domain-containing protein</fullName>
    </recommendedName>
</protein>
<gene>
    <name evidence="8" type="ORF">BJZ21_001735</name>
</gene>
<dbReference type="InterPro" id="IPR036365">
    <property type="entry name" value="PGBD-like_sf"/>
</dbReference>
<dbReference type="GO" id="GO:0016740">
    <property type="term" value="F:transferase activity"/>
    <property type="evidence" value="ECO:0007669"/>
    <property type="project" value="UniProtKB-KW"/>
</dbReference>
<dbReference type="EMBL" id="JACCBG010000001">
    <property type="protein sequence ID" value="NYD41652.1"/>
    <property type="molecule type" value="Genomic_DNA"/>
</dbReference>
<dbReference type="CDD" id="cd16913">
    <property type="entry name" value="YkuD_like"/>
    <property type="match status" value="1"/>
</dbReference>
<accession>A0A7Y9E610</accession>
<dbReference type="Pfam" id="PF01471">
    <property type="entry name" value="PG_binding_1"/>
    <property type="match status" value="1"/>
</dbReference>
<dbReference type="AlphaFoldDB" id="A0A7Y9E610"/>
<name>A0A7Y9E610_9ACTN</name>
<evidence type="ECO:0000313" key="9">
    <source>
        <dbReference type="Proteomes" id="UP000535511"/>
    </source>
</evidence>
<dbReference type="GO" id="GO:0071972">
    <property type="term" value="F:peptidoglycan L,D-transpeptidase activity"/>
    <property type="evidence" value="ECO:0007669"/>
    <property type="project" value="TreeGrafter"/>
</dbReference>
<keyword evidence="5 6" id="KW-0961">Cell wall biogenesis/degradation</keyword>
<dbReference type="Proteomes" id="UP000535511">
    <property type="component" value="Unassembled WGS sequence"/>
</dbReference>
<dbReference type="Gene3D" id="1.10.101.10">
    <property type="entry name" value="PGBD-like superfamily/PGBD"/>
    <property type="match status" value="1"/>
</dbReference>
<dbReference type="Gene3D" id="2.40.440.10">
    <property type="entry name" value="L,D-transpeptidase catalytic domain-like"/>
    <property type="match status" value="1"/>
</dbReference>
<comment type="pathway">
    <text evidence="1 6">Cell wall biogenesis; peptidoglycan biosynthesis.</text>
</comment>
<dbReference type="InterPro" id="IPR005490">
    <property type="entry name" value="LD_TPept_cat_dom"/>
</dbReference>
<dbReference type="PANTHER" id="PTHR30582">
    <property type="entry name" value="L,D-TRANSPEPTIDASE"/>
    <property type="match status" value="1"/>
</dbReference>
<reference evidence="8 9" key="1">
    <citation type="submission" date="2020-07" db="EMBL/GenBank/DDBJ databases">
        <title>Sequencing the genomes of 1000 actinobacteria strains.</title>
        <authorList>
            <person name="Klenk H.-P."/>
        </authorList>
    </citation>
    <scope>NUCLEOTIDE SEQUENCE [LARGE SCALE GENOMIC DNA]</scope>
    <source>
        <strain evidence="8 9">DSM 21350</strain>
    </source>
</reference>
<dbReference type="UniPathway" id="UPA00219"/>
<dbReference type="SUPFAM" id="SSF141523">
    <property type="entry name" value="L,D-transpeptidase catalytic domain-like"/>
    <property type="match status" value="1"/>
</dbReference>
<feature type="active site" description="Proton donor/acceptor" evidence="6">
    <location>
        <position position="214"/>
    </location>
</feature>
<dbReference type="InterPro" id="IPR036366">
    <property type="entry name" value="PGBDSf"/>
</dbReference>
<evidence type="ECO:0000256" key="2">
    <source>
        <dbReference type="ARBA" id="ARBA00022679"/>
    </source>
</evidence>
<keyword evidence="3 6" id="KW-0133">Cell shape</keyword>
<dbReference type="Pfam" id="PF03734">
    <property type="entry name" value="YkuD"/>
    <property type="match status" value="1"/>
</dbReference>
<dbReference type="InterPro" id="IPR050979">
    <property type="entry name" value="LD-transpeptidase"/>
</dbReference>
<comment type="caution">
    <text evidence="8">The sequence shown here is derived from an EMBL/GenBank/DDBJ whole genome shotgun (WGS) entry which is preliminary data.</text>
</comment>
<dbReference type="PANTHER" id="PTHR30582:SF33">
    <property type="entry name" value="EXPORTED PROTEIN"/>
    <property type="match status" value="1"/>
</dbReference>
<dbReference type="SUPFAM" id="SSF47090">
    <property type="entry name" value="PGBD-like"/>
    <property type="match status" value="1"/>
</dbReference>
<keyword evidence="4 6" id="KW-0573">Peptidoglycan synthesis</keyword>
<evidence type="ECO:0000256" key="1">
    <source>
        <dbReference type="ARBA" id="ARBA00004752"/>
    </source>
</evidence>
<feature type="active site" description="Nucleophile" evidence="6">
    <location>
        <position position="230"/>
    </location>
</feature>
<evidence type="ECO:0000259" key="7">
    <source>
        <dbReference type="PROSITE" id="PS52029"/>
    </source>
</evidence>
<dbReference type="GO" id="GO:0071555">
    <property type="term" value="P:cell wall organization"/>
    <property type="evidence" value="ECO:0007669"/>
    <property type="project" value="UniProtKB-UniRule"/>
</dbReference>
<dbReference type="GO" id="GO:0018104">
    <property type="term" value="P:peptidoglycan-protein cross-linking"/>
    <property type="evidence" value="ECO:0007669"/>
    <property type="project" value="TreeGrafter"/>
</dbReference>
<evidence type="ECO:0000256" key="5">
    <source>
        <dbReference type="ARBA" id="ARBA00023316"/>
    </source>
</evidence>
<keyword evidence="9" id="KW-1185">Reference proteome</keyword>
<evidence type="ECO:0000256" key="4">
    <source>
        <dbReference type="ARBA" id="ARBA00022984"/>
    </source>
</evidence>
<sequence>MNGPWRGAGGSRVPALGVVAALVLTLAVLGPLTVTPAPAAGATAGGTLRDPFSREIVRRGDVDADPYHIEHVYEVQYRLKRVGLFDAVPNGQFGPITEAGVKKFQKRIGVRPTGIANRPTWRRLIKQSVRGRGAVPPGCTTSGWHACYDRWWHQVNLYHDGKLLNSWLVRGGGSSTPTRTGTFRVYYRDIDHVSSAFHTPMPYAQFFSGGQALHGSRLMMDPYVGHSHGCVNFWTEDARQLWALTSHKRLRVHVYGQWS</sequence>
<dbReference type="GO" id="GO:0005576">
    <property type="term" value="C:extracellular region"/>
    <property type="evidence" value="ECO:0007669"/>
    <property type="project" value="TreeGrafter"/>
</dbReference>
<evidence type="ECO:0000256" key="6">
    <source>
        <dbReference type="PROSITE-ProRule" id="PRU01373"/>
    </source>
</evidence>
<dbReference type="InterPro" id="IPR038063">
    <property type="entry name" value="Transpep_catalytic_dom"/>
</dbReference>
<dbReference type="GO" id="GO:0008360">
    <property type="term" value="P:regulation of cell shape"/>
    <property type="evidence" value="ECO:0007669"/>
    <property type="project" value="UniProtKB-UniRule"/>
</dbReference>
<proteinExistence type="predicted"/>
<evidence type="ECO:0000256" key="3">
    <source>
        <dbReference type="ARBA" id="ARBA00022960"/>
    </source>
</evidence>
<keyword evidence="2" id="KW-0808">Transferase</keyword>
<dbReference type="RefSeq" id="WP_179663370.1">
    <property type="nucleotide sequence ID" value="NZ_JACCBG010000001.1"/>
</dbReference>
<dbReference type="InterPro" id="IPR002477">
    <property type="entry name" value="Peptidoglycan-bd-like"/>
</dbReference>